<dbReference type="CDD" id="cd20514">
    <property type="entry name" value="CYCLIN_CCNC_rpt2"/>
    <property type="match status" value="1"/>
</dbReference>
<dbReference type="AlphaFoldDB" id="A0A7R8WL78"/>
<organism evidence="2">
    <name type="scientific">Cyprideis torosa</name>
    <dbReference type="NCBI Taxonomy" id="163714"/>
    <lineage>
        <taxon>Eukaryota</taxon>
        <taxon>Metazoa</taxon>
        <taxon>Ecdysozoa</taxon>
        <taxon>Arthropoda</taxon>
        <taxon>Crustacea</taxon>
        <taxon>Oligostraca</taxon>
        <taxon>Ostracoda</taxon>
        <taxon>Podocopa</taxon>
        <taxon>Podocopida</taxon>
        <taxon>Cytherocopina</taxon>
        <taxon>Cytheroidea</taxon>
        <taxon>Cytherideidae</taxon>
        <taxon>Cyprideis</taxon>
    </lineage>
</organism>
<dbReference type="GO" id="GO:0006357">
    <property type="term" value="P:regulation of transcription by RNA polymerase II"/>
    <property type="evidence" value="ECO:0007669"/>
    <property type="project" value="InterPro"/>
</dbReference>
<sequence length="202" mass="23282">MLLMPACVTLASKVEEFGIISLKRLLPTMAGLIKNKFHYAFPQGYHYPYCTTTEVQECEFYVLEMLDCSLVTYQPYRPLVTFVSDMAGDDKQLLSLAWSVVNDSLRTDVCLLYPPFLIAIAALHMACVMLQDRGMHHKEWFVSLNFDFEDILEITRHLLSYYARCRTYDIKKEARELLQKVPKPRLMRPLPGGGHQNNGLPK</sequence>
<dbReference type="PANTHER" id="PTHR10026">
    <property type="entry name" value="CYCLIN"/>
    <property type="match status" value="1"/>
</dbReference>
<dbReference type="InterPro" id="IPR031658">
    <property type="entry name" value="Cyclin_C_2"/>
</dbReference>
<dbReference type="PIRSF" id="PIRSF028758">
    <property type="entry name" value="Cyclin, C/H/G types"/>
    <property type="match status" value="1"/>
</dbReference>
<name>A0A7R8WL78_9CRUS</name>
<protein>
    <submittedName>
        <fullName evidence="2">Uncharacterized protein</fullName>
    </submittedName>
</protein>
<dbReference type="InterPro" id="IPR013763">
    <property type="entry name" value="Cyclin-like_dom"/>
</dbReference>
<dbReference type="EMBL" id="OB663165">
    <property type="protein sequence ID" value="CAD7231070.1"/>
    <property type="molecule type" value="Genomic_DNA"/>
</dbReference>
<keyword evidence="1" id="KW-0195">Cyclin</keyword>
<dbReference type="SMART" id="SM00385">
    <property type="entry name" value="CYCLIN"/>
    <property type="match status" value="1"/>
</dbReference>
<dbReference type="Pfam" id="PF16899">
    <property type="entry name" value="Cyclin_C_2"/>
    <property type="match status" value="1"/>
</dbReference>
<dbReference type="InterPro" id="IPR036915">
    <property type="entry name" value="Cyclin-like_sf"/>
</dbReference>
<gene>
    <name evidence="2" type="ORF">CTOB1V02_LOCUS8924</name>
</gene>
<dbReference type="SUPFAM" id="SSF47954">
    <property type="entry name" value="Cyclin-like"/>
    <property type="match status" value="2"/>
</dbReference>
<evidence type="ECO:0000256" key="1">
    <source>
        <dbReference type="ARBA" id="ARBA00023127"/>
    </source>
</evidence>
<dbReference type="InterPro" id="IPR043198">
    <property type="entry name" value="Cyclin/Ssn8"/>
</dbReference>
<evidence type="ECO:0000313" key="2">
    <source>
        <dbReference type="EMBL" id="CAD7231070.1"/>
    </source>
</evidence>
<accession>A0A7R8WL78</accession>
<proteinExistence type="predicted"/>
<dbReference type="OrthoDB" id="10266018at2759"/>
<reference evidence="2" key="1">
    <citation type="submission" date="2020-11" db="EMBL/GenBank/DDBJ databases">
        <authorList>
            <person name="Tran Van P."/>
        </authorList>
    </citation>
    <scope>NUCLEOTIDE SEQUENCE</scope>
</reference>
<dbReference type="GO" id="GO:0016538">
    <property type="term" value="F:cyclin-dependent protein serine/threonine kinase regulator activity"/>
    <property type="evidence" value="ECO:0007669"/>
    <property type="project" value="InterPro"/>
</dbReference>
<dbReference type="Gene3D" id="1.10.472.10">
    <property type="entry name" value="Cyclin-like"/>
    <property type="match status" value="2"/>
</dbReference>